<gene>
    <name evidence="2" type="ORF">GHN41_21260</name>
    <name evidence="1" type="ORF">GHN94_17290</name>
</gene>
<comment type="caution">
    <text evidence="2">The sequence shown here is derived from an EMBL/GenBank/DDBJ whole genome shotgun (WGS) entry which is preliminary data.</text>
</comment>
<reference evidence="3 4" key="1">
    <citation type="submission" date="2019-10" db="EMBL/GenBank/DDBJ databases">
        <title>Evaluation of single-gene subtyping targets for Pseudomonas.</title>
        <authorList>
            <person name="Reichler S.J."/>
            <person name="Orsi R.H."/>
            <person name="Wiedmann M."/>
            <person name="Martin N.H."/>
            <person name="Murphy S.I."/>
        </authorList>
    </citation>
    <scope>NUCLEOTIDE SEQUENCE [LARGE SCALE GENOMIC DNA]</scope>
    <source>
        <strain evidence="1 4">FSL R10-0802</strain>
        <strain evidence="2 3">FSL R10-1594</strain>
    </source>
</reference>
<organism evidence="2 3">
    <name type="scientific">Pseudomonas helleri</name>
    <dbReference type="NCBI Taxonomy" id="1608996"/>
    <lineage>
        <taxon>Bacteria</taxon>
        <taxon>Pseudomonadati</taxon>
        <taxon>Pseudomonadota</taxon>
        <taxon>Gammaproteobacteria</taxon>
        <taxon>Pseudomonadales</taxon>
        <taxon>Pseudomonadaceae</taxon>
        <taxon>Pseudomonas</taxon>
    </lineage>
</organism>
<evidence type="ECO:0000313" key="3">
    <source>
        <dbReference type="Proteomes" id="UP000443000"/>
    </source>
</evidence>
<name>A0A6G1W967_9PSED</name>
<dbReference type="Proteomes" id="UP000713985">
    <property type="component" value="Unassembled WGS sequence"/>
</dbReference>
<sequence length="135" mass="14790">MTDKATLSALTELLKPLAKSLSSIDHSLSLLADLELAKEFVPDAAKRLEHYAAIDSAVAADAAAYENLKRAQEARNAISSLSFSDLVKLKGQEEADKITAPITDALNARKDAIKNEQDIRGQFPALDRIYRRQHS</sequence>
<dbReference type="Proteomes" id="UP000443000">
    <property type="component" value="Unassembled WGS sequence"/>
</dbReference>
<evidence type="ECO:0000313" key="1">
    <source>
        <dbReference type="EMBL" id="MQT27569.1"/>
    </source>
</evidence>
<dbReference type="AlphaFoldDB" id="A0A6G1W967"/>
<proteinExistence type="predicted"/>
<accession>A0A6G1W967</accession>
<dbReference type="EMBL" id="WIVT01000038">
    <property type="protein sequence ID" value="MQU18957.1"/>
    <property type="molecule type" value="Genomic_DNA"/>
</dbReference>
<dbReference type="RefSeq" id="WP_095025952.1">
    <property type="nucleotide sequence ID" value="NZ_WIVT01000038.1"/>
</dbReference>
<protein>
    <submittedName>
        <fullName evidence="2">Uncharacterized protein</fullName>
    </submittedName>
</protein>
<keyword evidence="4" id="KW-1185">Reference proteome</keyword>
<evidence type="ECO:0000313" key="2">
    <source>
        <dbReference type="EMBL" id="MQU18957.1"/>
    </source>
</evidence>
<evidence type="ECO:0000313" key="4">
    <source>
        <dbReference type="Proteomes" id="UP000713985"/>
    </source>
</evidence>
<dbReference type="EMBL" id="WIWP01000036">
    <property type="protein sequence ID" value="MQT27569.1"/>
    <property type="molecule type" value="Genomic_DNA"/>
</dbReference>